<keyword evidence="1" id="KW-0880">Kelch repeat</keyword>
<proteinExistence type="predicted"/>
<evidence type="ECO:0000256" key="1">
    <source>
        <dbReference type="ARBA" id="ARBA00022441"/>
    </source>
</evidence>
<evidence type="ECO:0000313" key="4">
    <source>
        <dbReference type="RefSeq" id="XP_032812344.1"/>
    </source>
</evidence>
<dbReference type="KEGG" id="pmrn:116943538"/>
<dbReference type="SMART" id="SM00612">
    <property type="entry name" value="Kelch"/>
    <property type="match status" value="5"/>
</dbReference>
<keyword evidence="2" id="KW-0677">Repeat</keyword>
<dbReference type="InterPro" id="IPR011043">
    <property type="entry name" value="Gal_Oxase/kelch_b-propeller"/>
</dbReference>
<organism evidence="3 4">
    <name type="scientific">Petromyzon marinus</name>
    <name type="common">Sea lamprey</name>
    <dbReference type="NCBI Taxonomy" id="7757"/>
    <lineage>
        <taxon>Eukaryota</taxon>
        <taxon>Metazoa</taxon>
        <taxon>Chordata</taxon>
        <taxon>Craniata</taxon>
        <taxon>Vertebrata</taxon>
        <taxon>Cyclostomata</taxon>
        <taxon>Hyperoartia</taxon>
        <taxon>Petromyzontiformes</taxon>
        <taxon>Petromyzontidae</taxon>
        <taxon>Petromyzon</taxon>
    </lineage>
</organism>
<reference evidence="4" key="1">
    <citation type="submission" date="2025-08" db="UniProtKB">
        <authorList>
            <consortium name="RefSeq"/>
        </authorList>
    </citation>
    <scope>IDENTIFICATION</scope>
    <source>
        <tissue evidence="4">Sperm</tissue>
    </source>
</reference>
<dbReference type="RefSeq" id="XP_032812344.1">
    <property type="nucleotide sequence ID" value="XM_032956453.1"/>
</dbReference>
<dbReference type="GeneID" id="116943538"/>
<evidence type="ECO:0000256" key="2">
    <source>
        <dbReference type="ARBA" id="ARBA00022737"/>
    </source>
</evidence>
<dbReference type="PANTHER" id="PTHR46260">
    <property type="entry name" value="RING-TYPE DOMAIN-CONTAINING PROTEIN"/>
    <property type="match status" value="1"/>
</dbReference>
<dbReference type="InterPro" id="IPR051746">
    <property type="entry name" value="Kelch_domain_containing_8"/>
</dbReference>
<dbReference type="PANTHER" id="PTHR46260:SF3">
    <property type="entry name" value="RING-TYPE DOMAIN-CONTAINING PROTEIN"/>
    <property type="match status" value="1"/>
</dbReference>
<dbReference type="Gene3D" id="2.120.10.80">
    <property type="entry name" value="Kelch-type beta propeller"/>
    <property type="match status" value="3"/>
</dbReference>
<gene>
    <name evidence="4" type="primary">LOC116943538</name>
</gene>
<accession>A0AAJ7WW44</accession>
<keyword evidence="3" id="KW-1185">Reference proteome</keyword>
<dbReference type="InterPro" id="IPR015915">
    <property type="entry name" value="Kelch-typ_b-propeller"/>
</dbReference>
<dbReference type="AlphaFoldDB" id="A0AAJ7WW44"/>
<protein>
    <submittedName>
        <fullName evidence="4">Kelch domain-containing protein 8B-like</fullName>
    </submittedName>
</protein>
<dbReference type="Proteomes" id="UP001318040">
    <property type="component" value="Chromosome 18"/>
</dbReference>
<dbReference type="SUPFAM" id="SSF50965">
    <property type="entry name" value="Galactose oxidase, central domain"/>
    <property type="match status" value="1"/>
</dbReference>
<dbReference type="Pfam" id="PF24681">
    <property type="entry name" value="Kelch_KLHDC2_KLHL20_DRC7"/>
    <property type="match status" value="1"/>
</dbReference>
<dbReference type="SUPFAM" id="SSF117281">
    <property type="entry name" value="Kelch motif"/>
    <property type="match status" value="1"/>
</dbReference>
<evidence type="ECO:0000313" key="3">
    <source>
        <dbReference type="Proteomes" id="UP001318040"/>
    </source>
</evidence>
<name>A0AAJ7WW44_PETMA</name>
<dbReference type="InterPro" id="IPR006652">
    <property type="entry name" value="Kelch_1"/>
</dbReference>
<sequence length="369" mass="38766">MAEASPAEPRCCALRWKSLPPMPTPRVYCALGQLRCAGEICALGGCDGRGTPLAVAERWDHGAARWLPLPPLPAPRAGASVVTPRAQGGRPRLLMVLGGVDPGQRPLKEVVVFAEDEGRWRSAQPLPEPSMGVATVVTHEGKVFVIGGMGPNSSCHSSVLEYVEAQDRWVAMPPMPTPRYAAGAFLIDGKIYVIGGRQDKRAVTSLECLDLETRSWASLPELPASHVFQNHGATGRLIVTAGGVVPPPPAARARHAHPTFTSAVHAFDVRQSEWVALTREQSLKEQRADFVMGTLGGKVVVAGGLGVGGHPLASTEVLDPDTKCWAPAGKMPTPRAACSTLQTPGELYAIGGVCGGPSGAVDVLTLASE</sequence>